<keyword evidence="13 18" id="KW-0472">Membrane</keyword>
<dbReference type="GO" id="GO:0047134">
    <property type="term" value="F:protein-disulfide reductase [NAD(P)H] activity"/>
    <property type="evidence" value="ECO:0007669"/>
    <property type="project" value="UniProtKB-UniRule"/>
</dbReference>
<organism evidence="20 21">
    <name type="scientific">Cocleimonas flava</name>
    <dbReference type="NCBI Taxonomy" id="634765"/>
    <lineage>
        <taxon>Bacteria</taxon>
        <taxon>Pseudomonadati</taxon>
        <taxon>Pseudomonadota</taxon>
        <taxon>Gammaproteobacteria</taxon>
        <taxon>Thiotrichales</taxon>
        <taxon>Thiotrichaceae</taxon>
        <taxon>Cocleimonas</taxon>
    </lineage>
</organism>
<dbReference type="GO" id="GO:0005886">
    <property type="term" value="C:plasma membrane"/>
    <property type="evidence" value="ECO:0007669"/>
    <property type="project" value="UniProtKB-SubCell"/>
</dbReference>
<evidence type="ECO:0000256" key="8">
    <source>
        <dbReference type="ARBA" id="ARBA00022748"/>
    </source>
</evidence>
<dbReference type="PANTHER" id="PTHR32234:SF0">
    <property type="entry name" value="THIOL:DISULFIDE INTERCHANGE PROTEIN DSBD"/>
    <property type="match status" value="1"/>
</dbReference>
<dbReference type="Proteomes" id="UP000294887">
    <property type="component" value="Unassembled WGS sequence"/>
</dbReference>
<evidence type="ECO:0000256" key="6">
    <source>
        <dbReference type="ARBA" id="ARBA00022692"/>
    </source>
</evidence>
<feature type="transmembrane region" description="Helical" evidence="18">
    <location>
        <begin position="554"/>
        <end position="577"/>
    </location>
</feature>
<feature type="transmembrane region" description="Helical" evidence="18">
    <location>
        <begin position="615"/>
        <end position="636"/>
    </location>
</feature>
<dbReference type="InterPro" id="IPR036249">
    <property type="entry name" value="Thioredoxin-like_sf"/>
</dbReference>
<dbReference type="RefSeq" id="WP_131906077.1">
    <property type="nucleotide sequence ID" value="NZ_BAAAFU010000004.1"/>
</dbReference>
<dbReference type="EC" id="1.8.1.8" evidence="18"/>
<dbReference type="CDD" id="cd02953">
    <property type="entry name" value="DsbDgamma"/>
    <property type="match status" value="1"/>
</dbReference>
<keyword evidence="10 18" id="KW-1133">Transmembrane helix</keyword>
<dbReference type="HAMAP" id="MF_00399">
    <property type="entry name" value="DbsD"/>
    <property type="match status" value="1"/>
</dbReference>
<keyword evidence="4 18" id="KW-1003">Cell membrane</keyword>
<feature type="transmembrane region" description="Helical" evidence="18">
    <location>
        <begin position="648"/>
        <end position="669"/>
    </location>
</feature>
<dbReference type="InterPro" id="IPR003834">
    <property type="entry name" value="Cyt_c_assmbl_TM_dom"/>
</dbReference>
<comment type="subcellular location">
    <subcellularLocation>
        <location evidence="1 18">Cell inner membrane</location>
        <topology evidence="1 18">Multi-pass membrane protein</topology>
    </subcellularLocation>
</comment>
<evidence type="ECO:0000313" key="20">
    <source>
        <dbReference type="EMBL" id="TCJ87833.1"/>
    </source>
</evidence>
<evidence type="ECO:0000313" key="21">
    <source>
        <dbReference type="Proteomes" id="UP000294887"/>
    </source>
</evidence>
<dbReference type="InterPro" id="IPR035671">
    <property type="entry name" value="DsbD_gamma"/>
</dbReference>
<feature type="transmembrane region" description="Helical" evidence="18">
    <location>
        <begin position="475"/>
        <end position="497"/>
    </location>
</feature>
<reference evidence="20 21" key="1">
    <citation type="submission" date="2019-03" db="EMBL/GenBank/DDBJ databases">
        <title>Genomic Encyclopedia of Type Strains, Phase IV (KMG-IV): sequencing the most valuable type-strain genomes for metagenomic binning, comparative biology and taxonomic classification.</title>
        <authorList>
            <person name="Goeker M."/>
        </authorList>
    </citation>
    <scope>NUCLEOTIDE SEQUENCE [LARGE SCALE GENOMIC DNA]</scope>
    <source>
        <strain evidence="20 21">DSM 24830</strain>
    </source>
</reference>
<evidence type="ECO:0000256" key="10">
    <source>
        <dbReference type="ARBA" id="ARBA00022989"/>
    </source>
</evidence>
<feature type="transmembrane region" description="Helical" evidence="18">
    <location>
        <begin position="395"/>
        <end position="427"/>
    </location>
</feature>
<evidence type="ECO:0000256" key="17">
    <source>
        <dbReference type="ARBA" id="ARBA00047804"/>
    </source>
</evidence>
<comment type="catalytic activity">
    <reaction evidence="17 18">
        <text>[protein]-dithiol + NADP(+) = [protein]-disulfide + NADPH + H(+)</text>
        <dbReference type="Rhea" id="RHEA:18753"/>
        <dbReference type="Rhea" id="RHEA-COMP:10593"/>
        <dbReference type="Rhea" id="RHEA-COMP:10594"/>
        <dbReference type="ChEBI" id="CHEBI:15378"/>
        <dbReference type="ChEBI" id="CHEBI:29950"/>
        <dbReference type="ChEBI" id="CHEBI:50058"/>
        <dbReference type="ChEBI" id="CHEBI:57783"/>
        <dbReference type="ChEBI" id="CHEBI:58349"/>
        <dbReference type="EC" id="1.8.1.8"/>
    </reaction>
</comment>
<dbReference type="Pfam" id="PF13899">
    <property type="entry name" value="Thioredoxin_7"/>
    <property type="match status" value="1"/>
</dbReference>
<feature type="chain" id="PRO_5021055651" description="Thiol:disulfide interchange protein DsbD" evidence="18">
    <location>
        <begin position="30"/>
        <end position="819"/>
    </location>
</feature>
<dbReference type="InterPro" id="IPR013766">
    <property type="entry name" value="Thioredoxin_domain"/>
</dbReference>
<evidence type="ECO:0000256" key="9">
    <source>
        <dbReference type="ARBA" id="ARBA00022982"/>
    </source>
</evidence>
<comment type="similarity">
    <text evidence="2 18">Belongs to the thioredoxin family. DsbD subfamily.</text>
</comment>
<evidence type="ECO:0000256" key="15">
    <source>
        <dbReference type="ARBA" id="ARBA00023284"/>
    </source>
</evidence>
<dbReference type="Gene3D" id="2.60.40.1250">
    <property type="entry name" value="Thiol:disulfide interchange protein DsbD, N-terminal domain"/>
    <property type="match status" value="2"/>
</dbReference>
<keyword evidence="3 18" id="KW-0813">Transport</keyword>
<gene>
    <name evidence="18" type="primary">dsbD</name>
    <name evidence="20" type="ORF">EV695_2348</name>
</gene>
<evidence type="ECO:0000256" key="1">
    <source>
        <dbReference type="ARBA" id="ARBA00004429"/>
    </source>
</evidence>
<dbReference type="PROSITE" id="PS51352">
    <property type="entry name" value="THIOREDOXIN_2"/>
    <property type="match status" value="1"/>
</dbReference>
<evidence type="ECO:0000256" key="14">
    <source>
        <dbReference type="ARBA" id="ARBA00023157"/>
    </source>
</evidence>
<evidence type="ECO:0000256" key="4">
    <source>
        <dbReference type="ARBA" id="ARBA00022475"/>
    </source>
</evidence>
<keyword evidence="7 18" id="KW-0732">Signal</keyword>
<feature type="transmembrane region" description="Helical" evidence="18">
    <location>
        <begin position="439"/>
        <end position="463"/>
    </location>
</feature>
<dbReference type="InterPro" id="IPR036929">
    <property type="entry name" value="DsbDN_sf"/>
</dbReference>
<dbReference type="EMBL" id="SMFQ01000003">
    <property type="protein sequence ID" value="TCJ87833.1"/>
    <property type="molecule type" value="Genomic_DNA"/>
</dbReference>
<dbReference type="Pfam" id="PF02683">
    <property type="entry name" value="DsbD_TM"/>
    <property type="match status" value="1"/>
</dbReference>
<sequence precursor="true">MLKKLLHSAFSLKSLTSLILLFVSLNTFAANPDDLLPPDEAFSPSLSSSSPESLTATWNIADGYYMYRKRFSFESETPGITLGEATFPKGKIKDDPGFGKVETYRNKIAVQIPLIRDASVSSATELSLKTKSQGCADIGVCYPPQKKTLTLKLATLPAPAMDPIAAAKKPGALSLTAPANDVFTPTASSSIAPIPLSDKAPAAGLSLADELGITGLDAPNEPLHPDEAFGFDLTAVDKQTLNARWDILEGHYLYQHKFKFEIIDPAFGVSLQKVSLPKGKEEHDQYFGDIVIYNKPIDVKLPFTGETDEITVKSSYQGCSKLTGICYPPQHKTQKVSLTNAPAAIASTDTSAKSNAGDNNSTATANTVEATNAVAATTKVSAQDGFVNKLLTDSFLVVLFTFFLAGLALTFTPCVFPMIPILSGIIAGQGSDNSTRKSFFLSLSYVLAMASTYAIVGVIAALSGENLQVALQNPWVIGAFAGLFVLLSLAMFGFYELQMPASIQSKLTNISNSQSGGSMLNAGIMGLLSALIVGPCVTAPLIGALIYIAQTKDVVLGGLSLFALGLGMGVPLLIIGTSAGKILPRAGAWMDKVKAGFGIMMLALAIWMLERILPMTAIVLLSGILAIFTGIYMGGLDALNETSTGWKRFFKASGLVTLLYGAMLLIGAASGNGSLIHPLKGSFASGGSSVAAVEQKLVFRQIKGVEGLDQALALAKQQGQTVMLDFYADWCISCKEMEHGTFTDLNVINSLKETVLLQADVTPNDDLDKALLKKFGLFGPPGILFFDKNSKENLPFRIVGEMKADPFNNHVQEFLKTVK</sequence>
<feature type="transmembrane region" description="Helical" evidence="18">
    <location>
        <begin position="518"/>
        <end position="548"/>
    </location>
</feature>
<feature type="disulfide bond" description="Redox-active" evidence="18">
    <location>
        <begin position="414"/>
        <end position="536"/>
    </location>
</feature>
<dbReference type="GO" id="GO:0017004">
    <property type="term" value="P:cytochrome complex assembly"/>
    <property type="evidence" value="ECO:0007669"/>
    <property type="project" value="UniProtKB-UniRule"/>
</dbReference>
<keyword evidence="21" id="KW-1185">Reference proteome</keyword>
<accession>A0A4R1F1P9</accession>
<dbReference type="NCBIfam" id="NF001419">
    <property type="entry name" value="PRK00293.1"/>
    <property type="match status" value="1"/>
</dbReference>
<keyword evidence="14 18" id="KW-1015">Disulfide bond</keyword>
<dbReference type="SUPFAM" id="SSF52833">
    <property type="entry name" value="Thioredoxin-like"/>
    <property type="match status" value="1"/>
</dbReference>
<keyword evidence="15 18" id="KW-0676">Redox-active center</keyword>
<dbReference type="OrthoDB" id="9811036at2"/>
<dbReference type="SUPFAM" id="SSF74863">
    <property type="entry name" value="Thiol:disulfide interchange protein DsbD, N-terminal domain (DsbD-alpha)"/>
    <property type="match status" value="2"/>
</dbReference>
<evidence type="ECO:0000256" key="16">
    <source>
        <dbReference type="ARBA" id="ARBA00047388"/>
    </source>
</evidence>
<dbReference type="GO" id="GO:0045454">
    <property type="term" value="P:cell redox homeostasis"/>
    <property type="evidence" value="ECO:0007669"/>
    <property type="project" value="TreeGrafter"/>
</dbReference>
<evidence type="ECO:0000256" key="2">
    <source>
        <dbReference type="ARBA" id="ARBA00007241"/>
    </source>
</evidence>
<keyword evidence="11 18" id="KW-0560">Oxidoreductase</keyword>
<dbReference type="Pfam" id="PF11412">
    <property type="entry name" value="DsbD_N"/>
    <property type="match status" value="2"/>
</dbReference>
<evidence type="ECO:0000256" key="5">
    <source>
        <dbReference type="ARBA" id="ARBA00022519"/>
    </source>
</evidence>
<dbReference type="GO" id="GO:0009055">
    <property type="term" value="F:electron transfer activity"/>
    <property type="evidence" value="ECO:0007669"/>
    <property type="project" value="UniProtKB-UniRule"/>
</dbReference>
<comment type="catalytic activity">
    <reaction evidence="16 18">
        <text>[protein]-dithiol + NAD(+) = [protein]-disulfide + NADH + H(+)</text>
        <dbReference type="Rhea" id="RHEA:18749"/>
        <dbReference type="Rhea" id="RHEA-COMP:10593"/>
        <dbReference type="Rhea" id="RHEA-COMP:10594"/>
        <dbReference type="ChEBI" id="CHEBI:15378"/>
        <dbReference type="ChEBI" id="CHEBI:29950"/>
        <dbReference type="ChEBI" id="CHEBI:50058"/>
        <dbReference type="ChEBI" id="CHEBI:57540"/>
        <dbReference type="ChEBI" id="CHEBI:57945"/>
        <dbReference type="EC" id="1.8.1.8"/>
    </reaction>
</comment>
<evidence type="ECO:0000256" key="7">
    <source>
        <dbReference type="ARBA" id="ARBA00022729"/>
    </source>
</evidence>
<proteinExistence type="inferred from homology"/>
<evidence type="ECO:0000256" key="12">
    <source>
        <dbReference type="ARBA" id="ARBA00023027"/>
    </source>
</evidence>
<comment type="caution">
    <text evidence="18">Lacks conserved residue(s) required for the propagation of feature annotation.</text>
</comment>
<comment type="caution">
    <text evidence="20">The sequence shown here is derived from an EMBL/GenBank/DDBJ whole genome shotgun (WGS) entry which is preliminary data.</text>
</comment>
<feature type="domain" description="Thioredoxin" evidence="19">
    <location>
        <begin position="664"/>
        <end position="816"/>
    </location>
</feature>
<dbReference type="AlphaFoldDB" id="A0A4R1F1P9"/>
<feature type="disulfide bond" description="Redox-active" evidence="18">
    <location>
        <begin position="731"/>
        <end position="734"/>
    </location>
</feature>
<dbReference type="Gene3D" id="3.40.30.10">
    <property type="entry name" value="Glutaredoxin"/>
    <property type="match status" value="1"/>
</dbReference>
<comment type="function">
    <text evidence="18">Required to facilitate the formation of correct disulfide bonds in some periplasmic proteins and for the assembly of the periplasmic c-type cytochromes. Acts by transferring electrons from cytoplasmic thioredoxin to the periplasm. This transfer involves a cascade of disulfide bond formation and reduction steps.</text>
</comment>
<evidence type="ECO:0000259" key="19">
    <source>
        <dbReference type="PROSITE" id="PS51352"/>
    </source>
</evidence>
<evidence type="ECO:0000256" key="11">
    <source>
        <dbReference type="ARBA" id="ARBA00023002"/>
    </source>
</evidence>
<dbReference type="InterPro" id="IPR028250">
    <property type="entry name" value="DsbDN"/>
</dbReference>
<keyword evidence="5 18" id="KW-0997">Cell inner membrane</keyword>
<feature type="transmembrane region" description="Helical" evidence="18">
    <location>
        <begin position="589"/>
        <end position="609"/>
    </location>
</feature>
<keyword evidence="12 18" id="KW-0520">NAD</keyword>
<evidence type="ECO:0000256" key="3">
    <source>
        <dbReference type="ARBA" id="ARBA00022448"/>
    </source>
</evidence>
<keyword evidence="8 18" id="KW-0201">Cytochrome c-type biogenesis</keyword>
<evidence type="ECO:0000256" key="13">
    <source>
        <dbReference type="ARBA" id="ARBA00023136"/>
    </source>
</evidence>
<dbReference type="InterPro" id="IPR022910">
    <property type="entry name" value="Thiol_diS_interchange_DbsD"/>
</dbReference>
<keyword evidence="9 18" id="KW-0249">Electron transport</keyword>
<evidence type="ECO:0000256" key="18">
    <source>
        <dbReference type="HAMAP-Rule" id="MF_00399"/>
    </source>
</evidence>
<feature type="signal peptide" evidence="18">
    <location>
        <begin position="1"/>
        <end position="29"/>
    </location>
</feature>
<name>A0A4R1F1P9_9GAMM</name>
<protein>
    <recommendedName>
        <fullName evidence="18">Thiol:disulfide interchange protein DsbD</fullName>
        <ecNumber evidence="18">1.8.1.8</ecNumber>
    </recommendedName>
    <alternativeName>
        <fullName evidence="18">Protein-disulfide reductase</fullName>
        <shortName evidence="18">Disulfide reductase</shortName>
    </alternativeName>
</protein>
<keyword evidence="6 18" id="KW-0812">Transmembrane</keyword>
<dbReference type="PANTHER" id="PTHR32234">
    <property type="entry name" value="THIOL:DISULFIDE INTERCHANGE PROTEIN DSBD"/>
    <property type="match status" value="1"/>
</dbReference>